<keyword evidence="1" id="KW-0479">Metal-binding</keyword>
<dbReference type="AlphaFoldDB" id="A0A9N9LYX3"/>
<dbReference type="Proteomes" id="UP000701801">
    <property type="component" value="Unassembled WGS sequence"/>
</dbReference>
<dbReference type="GO" id="GO:0046872">
    <property type="term" value="F:metal ion binding"/>
    <property type="evidence" value="ECO:0007669"/>
    <property type="project" value="UniProtKB-KW"/>
</dbReference>
<reference evidence="6" key="1">
    <citation type="submission" date="2021-07" db="EMBL/GenBank/DDBJ databases">
        <authorList>
            <person name="Durling M."/>
        </authorList>
    </citation>
    <scope>NUCLEOTIDE SEQUENCE</scope>
</reference>
<dbReference type="EMBL" id="CAJVRM010000437">
    <property type="protein sequence ID" value="CAG8981009.1"/>
    <property type="molecule type" value="Genomic_DNA"/>
</dbReference>
<evidence type="ECO:0000259" key="4">
    <source>
        <dbReference type="PROSITE" id="PS00497"/>
    </source>
</evidence>
<proteinExistence type="predicted"/>
<evidence type="ECO:0000259" key="5">
    <source>
        <dbReference type="PROSITE" id="PS00498"/>
    </source>
</evidence>
<evidence type="ECO:0000256" key="1">
    <source>
        <dbReference type="ARBA" id="ARBA00022723"/>
    </source>
</evidence>
<organism evidence="6 7">
    <name type="scientific">Hymenoscyphus albidus</name>
    <dbReference type="NCBI Taxonomy" id="595503"/>
    <lineage>
        <taxon>Eukaryota</taxon>
        <taxon>Fungi</taxon>
        <taxon>Dikarya</taxon>
        <taxon>Ascomycota</taxon>
        <taxon>Pezizomycotina</taxon>
        <taxon>Leotiomycetes</taxon>
        <taxon>Helotiales</taxon>
        <taxon>Helotiaceae</taxon>
        <taxon>Hymenoscyphus</taxon>
    </lineage>
</organism>
<dbReference type="InterPro" id="IPR050316">
    <property type="entry name" value="Tyrosinase/Hemocyanin"/>
</dbReference>
<dbReference type="PANTHER" id="PTHR11474:SF126">
    <property type="entry name" value="TYROSINASE-LIKE PROTEIN TYR-1-RELATED"/>
    <property type="match status" value="1"/>
</dbReference>
<dbReference type="InterPro" id="IPR002227">
    <property type="entry name" value="Tyrosinase_Cu-bd"/>
</dbReference>
<sequence>MTCQSLAMILPKVLALAFICLTSFTAASPVDSEGEKWGSDLVVRQENSETQVRKEWRKLSDDEKLDWIDAVKCMMSKPALNGAIYSGSRSRYGDFMALHIQAADYVHFNGPFLPWHRHLLILWEQELRNTCGYAGSQPWWDFSLENTAETFPKSPLFDPLHGVGGNGPWVENVSSIPVSNPAVILADRTGGGCLDNGPFANLTVTMGIGNNLDYNPHCLRRDFCPELIASALSDERLAAVRNAPTFNDFNIAIQGKSLAVPDAVIHLGLHIGIGGQVGELADTWSSPGDPLFYIIHSTLDKLWNDWQRADWDTRKSEISGPDAMWGYPFDFFGPIPYKNITLDYSLNYTNFGSSVTIRSVMDIEALGYTYDD</sequence>
<gene>
    <name evidence="6" type="ORF">HYALB_00013827</name>
</gene>
<dbReference type="PANTHER" id="PTHR11474">
    <property type="entry name" value="TYROSINASE FAMILY MEMBER"/>
    <property type="match status" value="1"/>
</dbReference>
<name>A0A9N9LYX3_9HELO</name>
<dbReference type="GO" id="GO:0016491">
    <property type="term" value="F:oxidoreductase activity"/>
    <property type="evidence" value="ECO:0007669"/>
    <property type="project" value="InterPro"/>
</dbReference>
<dbReference type="SUPFAM" id="SSF48056">
    <property type="entry name" value="Di-copper centre-containing domain"/>
    <property type="match status" value="1"/>
</dbReference>
<dbReference type="PROSITE" id="PS00498">
    <property type="entry name" value="TYROSINASE_2"/>
    <property type="match status" value="1"/>
</dbReference>
<dbReference type="OrthoDB" id="6132182at2759"/>
<evidence type="ECO:0000256" key="3">
    <source>
        <dbReference type="SAM" id="SignalP"/>
    </source>
</evidence>
<keyword evidence="2" id="KW-0186">Copper</keyword>
<dbReference type="Gene3D" id="1.10.1280.10">
    <property type="entry name" value="Di-copper center containing domain from catechol oxidase"/>
    <property type="match status" value="1"/>
</dbReference>
<feature type="chain" id="PRO_5040318388" description="Tyrosinase copper-binding domain-containing protein" evidence="3">
    <location>
        <begin position="28"/>
        <end position="372"/>
    </location>
</feature>
<feature type="domain" description="Tyrosinase copper-binding" evidence="4">
    <location>
        <begin position="107"/>
        <end position="124"/>
    </location>
</feature>
<dbReference type="InterPro" id="IPR008922">
    <property type="entry name" value="Di-copper_centre_dom_sf"/>
</dbReference>
<comment type="caution">
    <text evidence="6">The sequence shown here is derived from an EMBL/GenBank/DDBJ whole genome shotgun (WGS) entry which is preliminary data.</text>
</comment>
<dbReference type="PROSITE" id="PS00497">
    <property type="entry name" value="TYROSINASE_1"/>
    <property type="match status" value="1"/>
</dbReference>
<feature type="domain" description="Tyrosinase copper-binding" evidence="5">
    <location>
        <begin position="289"/>
        <end position="300"/>
    </location>
</feature>
<dbReference type="PRINTS" id="PR00092">
    <property type="entry name" value="TYROSINASE"/>
</dbReference>
<accession>A0A9N9LYX3</accession>
<evidence type="ECO:0000313" key="6">
    <source>
        <dbReference type="EMBL" id="CAG8981009.1"/>
    </source>
</evidence>
<keyword evidence="3" id="KW-0732">Signal</keyword>
<protein>
    <recommendedName>
        <fullName evidence="4 5">Tyrosinase copper-binding domain-containing protein</fullName>
    </recommendedName>
</protein>
<evidence type="ECO:0000256" key="2">
    <source>
        <dbReference type="ARBA" id="ARBA00023008"/>
    </source>
</evidence>
<dbReference type="Pfam" id="PF00264">
    <property type="entry name" value="Tyrosinase"/>
    <property type="match status" value="1"/>
</dbReference>
<keyword evidence="7" id="KW-1185">Reference proteome</keyword>
<evidence type="ECO:0000313" key="7">
    <source>
        <dbReference type="Proteomes" id="UP000701801"/>
    </source>
</evidence>
<feature type="signal peptide" evidence="3">
    <location>
        <begin position="1"/>
        <end position="27"/>
    </location>
</feature>